<gene>
    <name evidence="1" type="ORF">CPT_Moon111</name>
</gene>
<protein>
    <submittedName>
        <fullName evidence="1">Uncharacterized protein</fullName>
    </submittedName>
</protein>
<reference evidence="1 2" key="1">
    <citation type="journal article" date="2015" name="Genome Announc.">
        <title>Complete Genome Sequence of Citrobacter freundii Myophage Moon.</title>
        <authorList>
            <person name="Edwards G.B."/>
            <person name="Luna A.J."/>
            <person name="Hernandez A.C."/>
            <person name="Kuty Everett G.F."/>
        </authorList>
    </citation>
    <scope>NUCLEOTIDE SEQUENCE [LARGE SCALE GENOMIC DNA]</scope>
</reference>
<organism evidence="1 2">
    <name type="scientific">Citrobacter phage Moon</name>
    <dbReference type="NCBI Taxonomy" id="1540095"/>
    <lineage>
        <taxon>Viruses</taxon>
        <taxon>Duplodnaviria</taxon>
        <taxon>Heunggongvirae</taxon>
        <taxon>Uroviricota</taxon>
        <taxon>Caudoviricetes</taxon>
        <taxon>Pantevenvirales</taxon>
        <taxon>Straboviridae</taxon>
        <taxon>Tevenvirinae</taxon>
        <taxon>Moonvirus</taxon>
        <taxon>Moonvirus moon</taxon>
    </lineage>
</organism>
<keyword evidence="2" id="KW-1185">Reference proteome</keyword>
<sequence>MNEENKIKLLDLIEKLRQADLAFVARYEGLGTAIPQHREMMAAQKEMFDFIQSM</sequence>
<dbReference type="GeneID" id="24721710"/>
<dbReference type="Proteomes" id="UP000030323">
    <property type="component" value="Segment"/>
</dbReference>
<evidence type="ECO:0000313" key="1">
    <source>
        <dbReference type="EMBL" id="AIX12082.1"/>
    </source>
</evidence>
<proteinExistence type="predicted"/>
<dbReference type="EMBL" id="KM236240">
    <property type="protein sequence ID" value="AIX12082.1"/>
    <property type="molecule type" value="Genomic_DNA"/>
</dbReference>
<accession>A0A0A0YQT3</accession>
<dbReference type="RefSeq" id="YP_009146544.1">
    <property type="nucleotide sequence ID" value="NC_027331.1"/>
</dbReference>
<evidence type="ECO:0000313" key="2">
    <source>
        <dbReference type="Proteomes" id="UP000030323"/>
    </source>
</evidence>
<dbReference type="KEGG" id="vg:24721710"/>
<name>A0A0A0YQT3_9CAUD</name>